<evidence type="ECO:0000313" key="5">
    <source>
        <dbReference type="EMBL" id="PMD62150.1"/>
    </source>
</evidence>
<comment type="similarity">
    <text evidence="1 2">Belongs to the serpin family.</text>
</comment>
<dbReference type="InterPro" id="IPR023795">
    <property type="entry name" value="Serpin_CS"/>
</dbReference>
<feature type="compositionally biased region" description="Low complexity" evidence="3">
    <location>
        <begin position="263"/>
        <end position="284"/>
    </location>
</feature>
<dbReference type="InterPro" id="IPR000215">
    <property type="entry name" value="Serpin_fam"/>
</dbReference>
<dbReference type="GO" id="GO:0004867">
    <property type="term" value="F:serine-type endopeptidase inhibitor activity"/>
    <property type="evidence" value="ECO:0007669"/>
    <property type="project" value="InterPro"/>
</dbReference>
<dbReference type="InterPro" id="IPR042185">
    <property type="entry name" value="Serpin_sf_2"/>
</dbReference>
<keyword evidence="6" id="KW-1185">Reference proteome</keyword>
<dbReference type="InterPro" id="IPR036186">
    <property type="entry name" value="Serpin_sf"/>
</dbReference>
<dbReference type="EMBL" id="KZ613785">
    <property type="protein sequence ID" value="PMD62150.1"/>
    <property type="molecule type" value="Genomic_DNA"/>
</dbReference>
<dbReference type="AlphaFoldDB" id="A0A2J6TGL2"/>
<dbReference type="Gene3D" id="2.30.39.10">
    <property type="entry name" value="Alpha-1-antitrypsin, domain 1"/>
    <property type="match status" value="2"/>
</dbReference>
<dbReference type="Proteomes" id="UP000235371">
    <property type="component" value="Unassembled WGS sequence"/>
</dbReference>
<reference evidence="5 6" key="1">
    <citation type="submission" date="2016-04" db="EMBL/GenBank/DDBJ databases">
        <title>A degradative enzymes factory behind the ericoid mycorrhizal symbiosis.</title>
        <authorList>
            <consortium name="DOE Joint Genome Institute"/>
            <person name="Martino E."/>
            <person name="Morin E."/>
            <person name="Grelet G."/>
            <person name="Kuo A."/>
            <person name="Kohler A."/>
            <person name="Daghino S."/>
            <person name="Barry K."/>
            <person name="Choi C."/>
            <person name="Cichocki N."/>
            <person name="Clum A."/>
            <person name="Copeland A."/>
            <person name="Hainaut M."/>
            <person name="Haridas S."/>
            <person name="Labutti K."/>
            <person name="Lindquist E."/>
            <person name="Lipzen A."/>
            <person name="Khouja H.-R."/>
            <person name="Murat C."/>
            <person name="Ohm R."/>
            <person name="Olson A."/>
            <person name="Spatafora J."/>
            <person name="Veneault-Fourrey C."/>
            <person name="Henrissat B."/>
            <person name="Grigoriev I."/>
            <person name="Martin F."/>
            <person name="Perotto S."/>
        </authorList>
    </citation>
    <scope>NUCLEOTIDE SEQUENCE [LARGE SCALE GENOMIC DNA]</scope>
    <source>
        <strain evidence="5 6">E</strain>
    </source>
</reference>
<dbReference type="InterPro" id="IPR023796">
    <property type="entry name" value="Serpin_dom"/>
</dbReference>
<dbReference type="GeneID" id="36587998"/>
<organism evidence="5 6">
    <name type="scientific">Hyaloscypha bicolor E</name>
    <dbReference type="NCBI Taxonomy" id="1095630"/>
    <lineage>
        <taxon>Eukaryota</taxon>
        <taxon>Fungi</taxon>
        <taxon>Dikarya</taxon>
        <taxon>Ascomycota</taxon>
        <taxon>Pezizomycotina</taxon>
        <taxon>Leotiomycetes</taxon>
        <taxon>Helotiales</taxon>
        <taxon>Hyaloscyphaceae</taxon>
        <taxon>Hyaloscypha</taxon>
        <taxon>Hyaloscypha bicolor</taxon>
    </lineage>
</organism>
<dbReference type="PANTHER" id="PTHR11461">
    <property type="entry name" value="SERINE PROTEASE INHIBITOR, SERPIN"/>
    <property type="match status" value="1"/>
</dbReference>
<dbReference type="InterPro" id="IPR042178">
    <property type="entry name" value="Serpin_sf_1"/>
</dbReference>
<name>A0A2J6TGL2_9HELO</name>
<sequence>MDPAFVDVVNRFGLQLQALTLDPEKPTGLCAMNIYHCLSMVAAGSKDNNLAAFCQTLGFDADGLKAMVDKTVQLDAYSKKNTAVDLSSGSSIWHRDDFILEKPWLETIQNTFGATIGPLEIKPINDFIYRETRGKFKDLIKDRDLAGAVLMLITCLYFKAKWQNPFEKWRTMDKSVFHTWEGKTQACAMMNKVERMEYAEDKEMQACFLPYDSEAGSSGPEWKAAVILPKRYGMDAMRDILRSFSKSPDLLLALLKGGGGGQAAASSSSRPSMSTSSPHPSAAARTQKISLSLPRFALRLNLDLIPALKTLGLGPAFVASEHFAPISTGPLRISRVTHDLFLEVNEEGTEMAAVTVIAMRKSRSRPVIKEMRVDRPFLFLVFDSTSGLVLCETVVNSIKEA</sequence>
<dbReference type="InParanoid" id="A0A2J6TGL2"/>
<dbReference type="PANTHER" id="PTHR11461:SF211">
    <property type="entry name" value="GH10112P-RELATED"/>
    <property type="match status" value="1"/>
</dbReference>
<dbReference type="Pfam" id="PF00079">
    <property type="entry name" value="Serpin"/>
    <property type="match status" value="2"/>
</dbReference>
<protein>
    <recommendedName>
        <fullName evidence="4">Serpin domain-containing protein</fullName>
    </recommendedName>
</protein>
<feature type="domain" description="Serpin" evidence="4">
    <location>
        <begin position="14"/>
        <end position="397"/>
    </location>
</feature>
<dbReference type="RefSeq" id="XP_024739054.1">
    <property type="nucleotide sequence ID" value="XM_024879921.1"/>
</dbReference>
<dbReference type="Gene3D" id="3.30.497.10">
    <property type="entry name" value="Antithrombin, subunit I, domain 2"/>
    <property type="match status" value="2"/>
</dbReference>
<proteinExistence type="inferred from homology"/>
<evidence type="ECO:0000313" key="6">
    <source>
        <dbReference type="Proteomes" id="UP000235371"/>
    </source>
</evidence>
<dbReference type="OrthoDB" id="661148at2759"/>
<evidence type="ECO:0000256" key="1">
    <source>
        <dbReference type="ARBA" id="ARBA00009500"/>
    </source>
</evidence>
<dbReference type="PROSITE" id="PS00284">
    <property type="entry name" value="SERPIN"/>
    <property type="match status" value="1"/>
</dbReference>
<feature type="region of interest" description="Disordered" evidence="3">
    <location>
        <begin position="262"/>
        <end position="284"/>
    </location>
</feature>
<dbReference type="SUPFAM" id="SSF56574">
    <property type="entry name" value="Serpins"/>
    <property type="match status" value="1"/>
</dbReference>
<dbReference type="SMART" id="SM00093">
    <property type="entry name" value="SERPIN"/>
    <property type="match status" value="1"/>
</dbReference>
<dbReference type="STRING" id="1095630.A0A2J6TGL2"/>
<evidence type="ECO:0000256" key="2">
    <source>
        <dbReference type="RuleBase" id="RU000411"/>
    </source>
</evidence>
<evidence type="ECO:0000256" key="3">
    <source>
        <dbReference type="SAM" id="MobiDB-lite"/>
    </source>
</evidence>
<evidence type="ECO:0000259" key="4">
    <source>
        <dbReference type="SMART" id="SM00093"/>
    </source>
</evidence>
<gene>
    <name evidence="5" type="ORF">K444DRAFT_611339</name>
</gene>
<accession>A0A2J6TGL2</accession>